<dbReference type="PANTHER" id="PTHR43861:SF1">
    <property type="entry name" value="TRANS-ACONITATE 2-METHYLTRANSFERASE"/>
    <property type="match status" value="1"/>
</dbReference>
<sequence>MESFNWKETAEVEWDSRADFWHERSRSMWDTGSRKTILPFIQRHVKQGSGILDVGCGDGYGSYLLNKAGYGVTGVDLSVEMITHAKKTAPQREIVYQKADVNDLPFPTSSFDALMAINVLEWTENPFHALKEMIRVTKEGGYLCVGILGPTAGPRVNSFPRLYGEKAICNTMMPWELKKLAMQVNLQHIDDIGVYKKEVKPTEVENMPLDLKQALSFMWVYLFEKAGTT</sequence>
<dbReference type="AlphaFoldDB" id="A0AAW5B489"/>
<organism evidence="2 3">
    <name type="scientific">Oceanobacillus jordanicus</name>
    <dbReference type="NCBI Taxonomy" id="2867266"/>
    <lineage>
        <taxon>Bacteria</taxon>
        <taxon>Bacillati</taxon>
        <taxon>Bacillota</taxon>
        <taxon>Bacilli</taxon>
        <taxon>Bacillales</taxon>
        <taxon>Bacillaceae</taxon>
        <taxon>Oceanobacillus</taxon>
    </lineage>
</organism>
<dbReference type="EMBL" id="JAIFZM010000006">
    <property type="protein sequence ID" value="MCG3419334.1"/>
    <property type="molecule type" value="Genomic_DNA"/>
</dbReference>
<feature type="domain" description="Methyltransferase type 11" evidence="1">
    <location>
        <begin position="52"/>
        <end position="144"/>
    </location>
</feature>
<name>A0AAW5B489_9BACI</name>
<dbReference type="RefSeq" id="WP_238019541.1">
    <property type="nucleotide sequence ID" value="NZ_JAIFZM010000006.1"/>
</dbReference>
<proteinExistence type="predicted"/>
<keyword evidence="3" id="KW-1185">Reference proteome</keyword>
<dbReference type="InterPro" id="IPR029063">
    <property type="entry name" value="SAM-dependent_MTases_sf"/>
</dbReference>
<keyword evidence="2" id="KW-0808">Transferase</keyword>
<dbReference type="CDD" id="cd02440">
    <property type="entry name" value="AdoMet_MTases"/>
    <property type="match status" value="1"/>
</dbReference>
<gene>
    <name evidence="2" type="ORF">K3T81_09235</name>
</gene>
<dbReference type="Gene3D" id="3.40.50.150">
    <property type="entry name" value="Vaccinia Virus protein VP39"/>
    <property type="match status" value="1"/>
</dbReference>
<comment type="caution">
    <text evidence="2">The sequence shown here is derived from an EMBL/GenBank/DDBJ whole genome shotgun (WGS) entry which is preliminary data.</text>
</comment>
<dbReference type="PANTHER" id="PTHR43861">
    <property type="entry name" value="TRANS-ACONITATE 2-METHYLTRANSFERASE-RELATED"/>
    <property type="match status" value="1"/>
</dbReference>
<evidence type="ECO:0000313" key="3">
    <source>
        <dbReference type="Proteomes" id="UP001199631"/>
    </source>
</evidence>
<dbReference type="InterPro" id="IPR013216">
    <property type="entry name" value="Methyltransf_11"/>
</dbReference>
<dbReference type="Proteomes" id="UP001199631">
    <property type="component" value="Unassembled WGS sequence"/>
</dbReference>
<dbReference type="GO" id="GO:0032259">
    <property type="term" value="P:methylation"/>
    <property type="evidence" value="ECO:0007669"/>
    <property type="project" value="UniProtKB-KW"/>
</dbReference>
<accession>A0AAW5B489</accession>
<dbReference type="GO" id="GO:0008757">
    <property type="term" value="F:S-adenosylmethionine-dependent methyltransferase activity"/>
    <property type="evidence" value="ECO:0007669"/>
    <property type="project" value="InterPro"/>
</dbReference>
<dbReference type="SUPFAM" id="SSF53335">
    <property type="entry name" value="S-adenosyl-L-methionine-dependent methyltransferases"/>
    <property type="match status" value="1"/>
</dbReference>
<protein>
    <submittedName>
        <fullName evidence="2">Class I SAM-dependent methyltransferase</fullName>
    </submittedName>
</protein>
<keyword evidence="2" id="KW-0489">Methyltransferase</keyword>
<evidence type="ECO:0000259" key="1">
    <source>
        <dbReference type="Pfam" id="PF08241"/>
    </source>
</evidence>
<evidence type="ECO:0000313" key="2">
    <source>
        <dbReference type="EMBL" id="MCG3419334.1"/>
    </source>
</evidence>
<dbReference type="Pfam" id="PF08241">
    <property type="entry name" value="Methyltransf_11"/>
    <property type="match status" value="1"/>
</dbReference>
<reference evidence="2 3" key="1">
    <citation type="journal article" date="2022" name="Evol. Bioinform. Online">
        <title>Draft Genome Sequence of Oceanobacillus jordanicus Strain GSFE11, a Halotolerant Plant Growth-Promoting Bacterial Endophyte Isolated From the Jordan Valley.</title>
        <authorList>
            <person name="Alhindi T."/>
            <person name="Albdaiwi R."/>
        </authorList>
    </citation>
    <scope>NUCLEOTIDE SEQUENCE [LARGE SCALE GENOMIC DNA]</scope>
    <source>
        <strain evidence="2 3">GSFE11</strain>
    </source>
</reference>